<dbReference type="RefSeq" id="WP_235224871.1">
    <property type="nucleotide sequence ID" value="NZ_JAKGAQ010000001.1"/>
</dbReference>
<proteinExistence type="predicted"/>
<accession>A0ABS9CU66</accession>
<name>A0ABS9CU66_9RHOB</name>
<dbReference type="EMBL" id="JAKGAQ010000001">
    <property type="protein sequence ID" value="MCF2870777.1"/>
    <property type="molecule type" value="Genomic_DNA"/>
</dbReference>
<protein>
    <submittedName>
        <fullName evidence="1">Uncharacterized protein</fullName>
    </submittedName>
</protein>
<comment type="caution">
    <text evidence="1">The sequence shown here is derived from an EMBL/GenBank/DDBJ whole genome shotgun (WGS) entry which is preliminary data.</text>
</comment>
<sequence>MTGPDKATYWSDEEYPGIRKEFAARYARYLELQGCTLTADQSTRLVEITSGIERWNDGWATSTVTERGSLVGWVGTDEAPDVVLDIPVSEVVTRAKEDLKRDFGSFTEKRPFTGLVKAKPSKALSALSIAAKKEDYPESFWSALINEMPDDISPRLQRVFLHRLIQLPHSVVRELRHTLGRWVEKNLIGIVEFDDDLGWSVFDHIIDGMVEGGEEAVESGLGEIRRGGEVVQQSRRTYSHAINGPLGMCAAALFHAVPGEKQEAGSLIPQHIKTRLERLFAVPGEGSDHTVSITASKLNWLMHVDPNWTEERLVPMLAFEHPAAEPAWNGFLHSGRVPWSPLASLLKPLLLELLPWVRQRQWDRDLSKVAAQWLGYMGIFNQDQPHGLTKKEMRDVLRCMSDDTRNDFIFWLGRVGQGNDDGWNKLVVPFIDDAWPRERVYRTASSTNSWIGLLDDTKDSFPAVYASVKQFLVPVETDRHPFYRFTRELDDETPLTACFPAATLDLVNTVTPSALTRPPYELPKILSVIAETAPELTSDHRYLRLIDLVERS</sequence>
<gene>
    <name evidence="1" type="ORF">L0664_06835</name>
</gene>
<evidence type="ECO:0000313" key="1">
    <source>
        <dbReference type="EMBL" id="MCF2870777.1"/>
    </source>
</evidence>
<dbReference type="Proteomes" id="UP001200557">
    <property type="component" value="Unassembled WGS sequence"/>
</dbReference>
<reference evidence="1 2" key="1">
    <citation type="submission" date="2022-01" db="EMBL/GenBank/DDBJ databases">
        <title>Octadecabacter sp. nov., isolated from a marine alga.</title>
        <authorList>
            <person name="Jin M.S."/>
            <person name="Kim H.M."/>
            <person name="Han D.M."/>
            <person name="Jung J.J."/>
            <person name="Jeon C.O."/>
        </authorList>
    </citation>
    <scope>NUCLEOTIDE SEQUENCE [LARGE SCALE GENOMIC DNA]</scope>
    <source>
        <strain evidence="1 2">G9-8</strain>
    </source>
</reference>
<organism evidence="1 2">
    <name type="scientific">Octadecabacter dasysiphoniae</name>
    <dbReference type="NCBI Taxonomy" id="2909341"/>
    <lineage>
        <taxon>Bacteria</taxon>
        <taxon>Pseudomonadati</taxon>
        <taxon>Pseudomonadota</taxon>
        <taxon>Alphaproteobacteria</taxon>
        <taxon>Rhodobacterales</taxon>
        <taxon>Roseobacteraceae</taxon>
        <taxon>Octadecabacter</taxon>
    </lineage>
</organism>
<evidence type="ECO:0000313" key="2">
    <source>
        <dbReference type="Proteomes" id="UP001200557"/>
    </source>
</evidence>
<keyword evidence="2" id="KW-1185">Reference proteome</keyword>